<evidence type="ECO:0000313" key="2">
    <source>
        <dbReference type="Proteomes" id="UP000326340"/>
    </source>
</evidence>
<organism evidence="1 2">
    <name type="scientific">Colletotrichum shisoi</name>
    <dbReference type="NCBI Taxonomy" id="2078593"/>
    <lineage>
        <taxon>Eukaryota</taxon>
        <taxon>Fungi</taxon>
        <taxon>Dikarya</taxon>
        <taxon>Ascomycota</taxon>
        <taxon>Pezizomycotina</taxon>
        <taxon>Sordariomycetes</taxon>
        <taxon>Hypocreomycetidae</taxon>
        <taxon>Glomerellales</taxon>
        <taxon>Glomerellaceae</taxon>
        <taxon>Colletotrichum</taxon>
        <taxon>Colletotrichum destructivum species complex</taxon>
    </lineage>
</organism>
<accession>A0A5Q4BNV0</accession>
<dbReference type="EMBL" id="PUHP01000654">
    <property type="protein sequence ID" value="TQN68672.1"/>
    <property type="molecule type" value="Genomic_DNA"/>
</dbReference>
<comment type="caution">
    <text evidence="1">The sequence shown here is derived from an EMBL/GenBank/DDBJ whole genome shotgun (WGS) entry which is preliminary data.</text>
</comment>
<protein>
    <submittedName>
        <fullName evidence="1">Uncharacterized protein</fullName>
    </submittedName>
</protein>
<name>A0A5Q4BNV0_9PEZI</name>
<keyword evidence="2" id="KW-1185">Reference proteome</keyword>
<proteinExistence type="predicted"/>
<gene>
    <name evidence="1" type="ORF">CSHISOI_06775</name>
</gene>
<sequence length="211" mass="23601">MGKSGEEKMDESGKRSSFQSTSDKTVWLRLKLYRSKIATSEKRLNRPAITLRRIFLRDAQIRHAFGPDLEAKAMFCAATSTNGADGMTSVPTLLPILLRAPRRTPEMPLPSPLMPPLQKLSNRVVPHLFSAFQLPSQPGRESYCGAGLRSHETPPFSMSRRQTGEDGWSFPSHSSFSVSLFPPTFFATCMRRVDTSHIEEQRTESIEGGFP</sequence>
<dbReference type="AlphaFoldDB" id="A0A5Q4BNV0"/>
<evidence type="ECO:0000313" key="1">
    <source>
        <dbReference type="EMBL" id="TQN68672.1"/>
    </source>
</evidence>
<dbReference type="Proteomes" id="UP000326340">
    <property type="component" value="Unassembled WGS sequence"/>
</dbReference>
<reference evidence="1 2" key="1">
    <citation type="journal article" date="2019" name="Sci. Rep.">
        <title>Colletotrichum shisoi sp. nov., an anthracnose pathogen of Perilla frutescens in Japan: molecular phylogenetic, morphological and genomic evidence.</title>
        <authorList>
            <person name="Gan P."/>
            <person name="Tsushima A."/>
            <person name="Hiroyama R."/>
            <person name="Narusaka M."/>
            <person name="Takano Y."/>
            <person name="Narusaka Y."/>
            <person name="Kawaradani M."/>
            <person name="Damm U."/>
            <person name="Shirasu K."/>
        </authorList>
    </citation>
    <scope>NUCLEOTIDE SEQUENCE [LARGE SCALE GENOMIC DNA]</scope>
    <source>
        <strain evidence="1 2">PG-2018a</strain>
    </source>
</reference>